<dbReference type="InterPro" id="IPR050266">
    <property type="entry name" value="AB_hydrolase_sf"/>
</dbReference>
<organism evidence="2 3">
    <name type="scientific">Skermanella cutis</name>
    <dbReference type="NCBI Taxonomy" id="2775420"/>
    <lineage>
        <taxon>Bacteria</taxon>
        <taxon>Pseudomonadati</taxon>
        <taxon>Pseudomonadota</taxon>
        <taxon>Alphaproteobacteria</taxon>
        <taxon>Rhodospirillales</taxon>
        <taxon>Azospirillaceae</taxon>
        <taxon>Skermanella</taxon>
    </lineage>
</organism>
<dbReference type="EMBL" id="CP067420">
    <property type="protein sequence ID" value="QQP87810.1"/>
    <property type="molecule type" value="Genomic_DNA"/>
</dbReference>
<proteinExistence type="predicted"/>
<reference evidence="2" key="1">
    <citation type="submission" date="2021-02" db="EMBL/GenBank/DDBJ databases">
        <title>Skermanella TT6 skin isolate.</title>
        <authorList>
            <person name="Lee K."/>
            <person name="Ganzorig M."/>
        </authorList>
    </citation>
    <scope>NUCLEOTIDE SEQUENCE</scope>
    <source>
        <strain evidence="2">TT6</strain>
    </source>
</reference>
<dbReference type="Proteomes" id="UP000595197">
    <property type="component" value="Chromosome"/>
</dbReference>
<dbReference type="GO" id="GO:0016787">
    <property type="term" value="F:hydrolase activity"/>
    <property type="evidence" value="ECO:0007669"/>
    <property type="project" value="UniProtKB-KW"/>
</dbReference>
<name>A0ABX7B3T7_9PROT</name>
<dbReference type="Gene3D" id="3.40.50.1820">
    <property type="entry name" value="alpha/beta hydrolase"/>
    <property type="match status" value="1"/>
</dbReference>
<dbReference type="PANTHER" id="PTHR43798">
    <property type="entry name" value="MONOACYLGLYCEROL LIPASE"/>
    <property type="match status" value="1"/>
</dbReference>
<dbReference type="InterPro" id="IPR029058">
    <property type="entry name" value="AB_hydrolase_fold"/>
</dbReference>
<protein>
    <submittedName>
        <fullName evidence="2">Alpha/beta fold hydrolase</fullName>
    </submittedName>
</protein>
<dbReference type="InterPro" id="IPR017497">
    <property type="entry name" value="BchO"/>
</dbReference>
<dbReference type="SUPFAM" id="SSF53474">
    <property type="entry name" value="alpha/beta-Hydrolases"/>
    <property type="match status" value="1"/>
</dbReference>
<evidence type="ECO:0000259" key="1">
    <source>
        <dbReference type="Pfam" id="PF12697"/>
    </source>
</evidence>
<dbReference type="PANTHER" id="PTHR43798:SF33">
    <property type="entry name" value="HYDROLASE, PUTATIVE (AFU_ORTHOLOGUE AFUA_2G14860)-RELATED"/>
    <property type="match status" value="1"/>
</dbReference>
<dbReference type="NCBIfam" id="TIGR03056">
    <property type="entry name" value="bchO_mg_che_rel"/>
    <property type="match status" value="1"/>
</dbReference>
<feature type="domain" description="AB hydrolase-1" evidence="1">
    <location>
        <begin position="40"/>
        <end position="279"/>
    </location>
</feature>
<evidence type="ECO:0000313" key="2">
    <source>
        <dbReference type="EMBL" id="QQP87810.1"/>
    </source>
</evidence>
<accession>A0ABX7B3T7</accession>
<keyword evidence="3" id="KW-1185">Reference proteome</keyword>
<dbReference type="RefSeq" id="WP_201071711.1">
    <property type="nucleotide sequence ID" value="NZ_CP067420.1"/>
</dbReference>
<evidence type="ECO:0000313" key="3">
    <source>
        <dbReference type="Proteomes" id="UP000595197"/>
    </source>
</evidence>
<dbReference type="Pfam" id="PF12697">
    <property type="entry name" value="Abhydrolase_6"/>
    <property type="match status" value="1"/>
</dbReference>
<sequence length="323" mass="35214">MRRPDWEREGRGWPNRDASSFVTAAGLRWHVQRMGQGPVILLLHGTGAATHSWRGLMPLLARDFTVVAPDLPGHGFTDPLPGHRLSLPGMARAVAGLLDVLQVSAEVAAGHSAGAAILARMALDQLIRPQVIVAFNGAFLPFRGAAGHLFMPLAKLLVLNPLAPRVFSWTADARAVERLIRNTGSVPDRAGMEFYGRLIRCPGHVSAALGMMANWDLHPLVRDLRRLEPRLVLAVASGDTAVPPEQAERVRGLLPSAVIDTLGRLGHLAHEERPDLAADLILRHIRRGPVRWEPAGHLFIPKVLIRWRAIGKSAPPEHHGRSS</sequence>
<keyword evidence="2" id="KW-0378">Hydrolase</keyword>
<gene>
    <name evidence="2" type="ORF">IGS68_17190</name>
</gene>
<dbReference type="InterPro" id="IPR000073">
    <property type="entry name" value="AB_hydrolase_1"/>
</dbReference>